<keyword evidence="1" id="KW-0472">Membrane</keyword>
<sequence length="139" mass="15479">MRDVRGDSLGGTLSGIVCKVLTALGMALGVLLSLWVSRAMEEVVTKLSSYFSVWQSFFTPNSDHHYQQQIMLELKRTNIAIIPSILTAHYTLLLIGLLSIPVPVILRIIMPCILLPFKWVLQSKLADTNEDPALVNDLM</sequence>
<comment type="caution">
    <text evidence="2">The sequence shown here is derived from an EMBL/GenBank/DDBJ whole genome shotgun (WGS) entry which is preliminary data.</text>
</comment>
<feature type="transmembrane region" description="Helical" evidence="1">
    <location>
        <begin position="79"/>
        <end position="98"/>
    </location>
</feature>
<organism evidence="2 3">
    <name type="scientific">Petrolisthes cinctipes</name>
    <name type="common">Flat porcelain crab</name>
    <dbReference type="NCBI Taxonomy" id="88211"/>
    <lineage>
        <taxon>Eukaryota</taxon>
        <taxon>Metazoa</taxon>
        <taxon>Ecdysozoa</taxon>
        <taxon>Arthropoda</taxon>
        <taxon>Crustacea</taxon>
        <taxon>Multicrustacea</taxon>
        <taxon>Malacostraca</taxon>
        <taxon>Eumalacostraca</taxon>
        <taxon>Eucarida</taxon>
        <taxon>Decapoda</taxon>
        <taxon>Pleocyemata</taxon>
        <taxon>Anomura</taxon>
        <taxon>Galatheoidea</taxon>
        <taxon>Porcellanidae</taxon>
        <taxon>Petrolisthes</taxon>
    </lineage>
</organism>
<name>A0AAE1EGV7_PETCI</name>
<dbReference type="AlphaFoldDB" id="A0AAE1EGV7"/>
<reference evidence="2" key="1">
    <citation type="submission" date="2023-10" db="EMBL/GenBank/DDBJ databases">
        <title>Genome assemblies of two species of porcelain crab, Petrolisthes cinctipes and Petrolisthes manimaculis (Anomura: Porcellanidae).</title>
        <authorList>
            <person name="Angst P."/>
        </authorList>
    </citation>
    <scope>NUCLEOTIDE SEQUENCE</scope>
    <source>
        <strain evidence="2">PB745_01</strain>
        <tissue evidence="2">Gill</tissue>
    </source>
</reference>
<proteinExistence type="predicted"/>
<accession>A0AAE1EGV7</accession>
<keyword evidence="1" id="KW-0812">Transmembrane</keyword>
<evidence type="ECO:0000313" key="2">
    <source>
        <dbReference type="EMBL" id="KAK3851862.1"/>
    </source>
</evidence>
<gene>
    <name evidence="2" type="ORF">Pcinc_041523</name>
</gene>
<evidence type="ECO:0000256" key="1">
    <source>
        <dbReference type="SAM" id="Phobius"/>
    </source>
</evidence>
<evidence type="ECO:0000313" key="3">
    <source>
        <dbReference type="Proteomes" id="UP001286313"/>
    </source>
</evidence>
<feature type="transmembrane region" description="Helical" evidence="1">
    <location>
        <begin position="12"/>
        <end position="36"/>
    </location>
</feature>
<feature type="transmembrane region" description="Helical" evidence="1">
    <location>
        <begin position="104"/>
        <end position="121"/>
    </location>
</feature>
<protein>
    <submittedName>
        <fullName evidence="2">Uncharacterized protein</fullName>
    </submittedName>
</protein>
<keyword evidence="3" id="KW-1185">Reference proteome</keyword>
<keyword evidence="1" id="KW-1133">Transmembrane helix</keyword>
<dbReference type="EMBL" id="JAWQEG010007694">
    <property type="protein sequence ID" value="KAK3851862.1"/>
    <property type="molecule type" value="Genomic_DNA"/>
</dbReference>
<dbReference type="Proteomes" id="UP001286313">
    <property type="component" value="Unassembled WGS sequence"/>
</dbReference>